<dbReference type="PANTHER" id="PTHR46564:SF1">
    <property type="entry name" value="TRANSPOSASE"/>
    <property type="match status" value="1"/>
</dbReference>
<protein>
    <recommendedName>
        <fullName evidence="1">Tc1-like transposase DDE domain-containing protein</fullName>
    </recommendedName>
</protein>
<dbReference type="Proteomes" id="UP000031668">
    <property type="component" value="Unassembled WGS sequence"/>
</dbReference>
<reference evidence="2 3" key="1">
    <citation type="journal article" date="2014" name="Genome Biol. Evol.">
        <title>The genome of the myxosporean Thelohanellus kitauei shows adaptations to nutrient acquisition within its fish host.</title>
        <authorList>
            <person name="Yang Y."/>
            <person name="Xiong J."/>
            <person name="Zhou Z."/>
            <person name="Huo F."/>
            <person name="Miao W."/>
            <person name="Ran C."/>
            <person name="Liu Y."/>
            <person name="Zhang J."/>
            <person name="Feng J."/>
            <person name="Wang M."/>
            <person name="Wang M."/>
            <person name="Wang L."/>
            <person name="Yao B."/>
        </authorList>
    </citation>
    <scope>NUCLEOTIDE SEQUENCE [LARGE SCALE GENOMIC DNA]</scope>
    <source>
        <strain evidence="2">Wuqing</strain>
    </source>
</reference>
<dbReference type="GO" id="GO:0003676">
    <property type="term" value="F:nucleic acid binding"/>
    <property type="evidence" value="ECO:0007669"/>
    <property type="project" value="InterPro"/>
</dbReference>
<dbReference type="InterPro" id="IPR038717">
    <property type="entry name" value="Tc1-like_DDE_dom"/>
</dbReference>
<accession>A0A0C2M3W8</accession>
<sequence>MVSRCGRSPVGVRATLTVPALRMKNYSVGCTMACDGILNFKISQRPYNAEIFQEYLSEVFQSLSQRGISGAYMVMDNVPFHKTEIIRSFVVAFGHSPIFLPQYSPFLNPIENLFSTWKLTVRHRESKKWGATF</sequence>
<comment type="caution">
    <text evidence="2">The sequence shown here is derived from an EMBL/GenBank/DDBJ whole genome shotgun (WGS) entry which is preliminary data.</text>
</comment>
<dbReference type="OrthoDB" id="8939043at2759"/>
<gene>
    <name evidence="2" type="ORF">RF11_06676</name>
</gene>
<evidence type="ECO:0000259" key="1">
    <source>
        <dbReference type="Pfam" id="PF13358"/>
    </source>
</evidence>
<dbReference type="PANTHER" id="PTHR46564">
    <property type="entry name" value="TRANSPOSASE"/>
    <property type="match status" value="1"/>
</dbReference>
<dbReference type="Pfam" id="PF13358">
    <property type="entry name" value="DDE_3"/>
    <property type="match status" value="1"/>
</dbReference>
<dbReference type="InterPro" id="IPR036397">
    <property type="entry name" value="RNaseH_sf"/>
</dbReference>
<evidence type="ECO:0000313" key="2">
    <source>
        <dbReference type="EMBL" id="KII61720.1"/>
    </source>
</evidence>
<evidence type="ECO:0000313" key="3">
    <source>
        <dbReference type="Proteomes" id="UP000031668"/>
    </source>
</evidence>
<proteinExistence type="predicted"/>
<organism evidence="2 3">
    <name type="scientific">Thelohanellus kitauei</name>
    <name type="common">Myxosporean</name>
    <dbReference type="NCBI Taxonomy" id="669202"/>
    <lineage>
        <taxon>Eukaryota</taxon>
        <taxon>Metazoa</taxon>
        <taxon>Cnidaria</taxon>
        <taxon>Myxozoa</taxon>
        <taxon>Myxosporea</taxon>
        <taxon>Bivalvulida</taxon>
        <taxon>Platysporina</taxon>
        <taxon>Myxobolidae</taxon>
        <taxon>Thelohanellus</taxon>
    </lineage>
</organism>
<feature type="domain" description="Tc1-like transposase DDE" evidence="1">
    <location>
        <begin position="4"/>
        <end position="126"/>
    </location>
</feature>
<dbReference type="AlphaFoldDB" id="A0A0C2M3W8"/>
<dbReference type="EMBL" id="JWZT01005273">
    <property type="protein sequence ID" value="KII61720.1"/>
    <property type="molecule type" value="Genomic_DNA"/>
</dbReference>
<name>A0A0C2M3W8_THEKT</name>
<dbReference type="Gene3D" id="3.30.420.10">
    <property type="entry name" value="Ribonuclease H-like superfamily/Ribonuclease H"/>
    <property type="match status" value="1"/>
</dbReference>
<keyword evidence="3" id="KW-1185">Reference proteome</keyword>